<organism evidence="2 3">
    <name type="scientific">Linnemannia schmuckeri</name>
    <dbReference type="NCBI Taxonomy" id="64567"/>
    <lineage>
        <taxon>Eukaryota</taxon>
        <taxon>Fungi</taxon>
        <taxon>Fungi incertae sedis</taxon>
        <taxon>Mucoromycota</taxon>
        <taxon>Mortierellomycotina</taxon>
        <taxon>Mortierellomycetes</taxon>
        <taxon>Mortierellales</taxon>
        <taxon>Mortierellaceae</taxon>
        <taxon>Linnemannia</taxon>
    </lineage>
</organism>
<feature type="chain" id="PRO_5040354321" evidence="1">
    <location>
        <begin position="22"/>
        <end position="391"/>
    </location>
</feature>
<dbReference type="AlphaFoldDB" id="A0A9P5SB53"/>
<evidence type="ECO:0000313" key="3">
    <source>
        <dbReference type="Proteomes" id="UP000748756"/>
    </source>
</evidence>
<comment type="caution">
    <text evidence="2">The sequence shown here is derived from an EMBL/GenBank/DDBJ whole genome shotgun (WGS) entry which is preliminary data.</text>
</comment>
<accession>A0A9P5SB53</accession>
<name>A0A9P5SB53_9FUNG</name>
<evidence type="ECO:0000313" key="2">
    <source>
        <dbReference type="EMBL" id="KAF9156990.1"/>
    </source>
</evidence>
<evidence type="ECO:0000256" key="1">
    <source>
        <dbReference type="SAM" id="SignalP"/>
    </source>
</evidence>
<protein>
    <submittedName>
        <fullName evidence="2">Uncharacterized protein</fullName>
    </submittedName>
</protein>
<dbReference type="OrthoDB" id="2415055at2759"/>
<feature type="signal peptide" evidence="1">
    <location>
        <begin position="1"/>
        <end position="21"/>
    </location>
</feature>
<keyword evidence="1" id="KW-0732">Signal</keyword>
<dbReference type="Proteomes" id="UP000748756">
    <property type="component" value="Unassembled WGS sequence"/>
</dbReference>
<gene>
    <name evidence="2" type="ORF">BG015_008493</name>
</gene>
<reference evidence="2" key="1">
    <citation type="journal article" date="2020" name="Fungal Divers.">
        <title>Resolving the Mortierellaceae phylogeny through synthesis of multi-gene phylogenetics and phylogenomics.</title>
        <authorList>
            <person name="Vandepol N."/>
            <person name="Liber J."/>
            <person name="Desiro A."/>
            <person name="Na H."/>
            <person name="Kennedy M."/>
            <person name="Barry K."/>
            <person name="Grigoriev I.V."/>
            <person name="Miller A.N."/>
            <person name="O'Donnell K."/>
            <person name="Stajich J.E."/>
            <person name="Bonito G."/>
        </authorList>
    </citation>
    <scope>NUCLEOTIDE SEQUENCE</scope>
    <source>
        <strain evidence="2">NRRL 6426</strain>
    </source>
</reference>
<keyword evidence="3" id="KW-1185">Reference proteome</keyword>
<sequence>MKVATILTILAAAGLAAPIHAGPPVSPSGTPSGDSLHTFTLTDQDAAFFESRVVKFNQTEANALAAQYDEVVYGSNPLHRSNGVRIAAVSKDILPFCVGYASNPVRVRIFRNKLTCDGSGWSTLYTFTAHTKKDAYLAPQAICSGISKDGKRSMLFSGKTTCAGGEWKQDFAFFESAKIFLRVEMFQAMNPHRMLLYPGYAGAAHGWQKAYDLKYLSFYRRSTDAEMQTFKGDYVGHLQVHKKIKKISTPADVATMRCATLLIAATIHRLIPNSKAYDHPGKDLPGYSANAFDAKCTDLVLSSSIGVKRVFVGGFGSIEVNIGKNTYAAISMKSGDVVPVELARVALHESMRSGQPVMVSMNTQHQDQSCIAYIQGTAFTIGDKALWTAPI</sequence>
<proteinExistence type="predicted"/>
<dbReference type="EMBL" id="JAAAUQ010000005">
    <property type="protein sequence ID" value="KAF9156990.1"/>
    <property type="molecule type" value="Genomic_DNA"/>
</dbReference>